<dbReference type="EMBL" id="CAJPDR010000415">
    <property type="protein sequence ID" value="CAF9935676.1"/>
    <property type="molecule type" value="Genomic_DNA"/>
</dbReference>
<evidence type="ECO:0000256" key="1">
    <source>
        <dbReference type="SAM" id="MobiDB-lite"/>
    </source>
</evidence>
<keyword evidence="3" id="KW-1185">Reference proteome</keyword>
<proteinExistence type="predicted"/>
<feature type="region of interest" description="Disordered" evidence="1">
    <location>
        <begin position="1"/>
        <end position="65"/>
    </location>
</feature>
<reference evidence="2" key="1">
    <citation type="submission" date="2021-03" db="EMBL/GenBank/DDBJ databases">
        <authorList>
            <person name="Tagirdzhanova G."/>
        </authorList>
    </citation>
    <scope>NUCLEOTIDE SEQUENCE</scope>
</reference>
<evidence type="ECO:0000313" key="3">
    <source>
        <dbReference type="Proteomes" id="UP000664203"/>
    </source>
</evidence>
<accession>A0A8H3G9X9</accession>
<feature type="compositionally biased region" description="Polar residues" evidence="1">
    <location>
        <begin position="22"/>
        <end position="31"/>
    </location>
</feature>
<gene>
    <name evidence="2" type="ORF">ALECFALPRED_006516</name>
</gene>
<sequence>MSPASQITSDDKDSWSAKFSKRPTSPSSVETASLDGGSKSSSRTTSSAFDLPTSHQSSSRDDEPVHAVVEVNGAKFHYLRIPSNLVPTGWSNDPSRLPIVPKIFPADQYSLQGPMISIFSTLYFWAPDSDDLLYVTELELYSLTGILRRMNTGSELQTKPPKPLPQHSLSTQPVYYSLWFWEVPEGWSQSLSELRYLQEFVLGCYEYGLPLSIPILVCDGRSGSTEFLMKCGEEYYLFYETSSDLVYIEEPTGFHDILCVLGTELYVDLKTTHVNPLPEYCGPKVIADDDLPESWSNKISEVSCGQEFFEHGIFGSIVLLFYDGGLYGTRLYLVAVKAEVGLCF</sequence>
<dbReference type="Proteomes" id="UP000664203">
    <property type="component" value="Unassembled WGS sequence"/>
</dbReference>
<organism evidence="2 3">
    <name type="scientific">Alectoria fallacina</name>
    <dbReference type="NCBI Taxonomy" id="1903189"/>
    <lineage>
        <taxon>Eukaryota</taxon>
        <taxon>Fungi</taxon>
        <taxon>Dikarya</taxon>
        <taxon>Ascomycota</taxon>
        <taxon>Pezizomycotina</taxon>
        <taxon>Lecanoromycetes</taxon>
        <taxon>OSLEUM clade</taxon>
        <taxon>Lecanoromycetidae</taxon>
        <taxon>Lecanorales</taxon>
        <taxon>Lecanorineae</taxon>
        <taxon>Parmeliaceae</taxon>
        <taxon>Alectoria</taxon>
    </lineage>
</organism>
<dbReference type="AlphaFoldDB" id="A0A8H3G9X9"/>
<protein>
    <submittedName>
        <fullName evidence="2">Uncharacterized protein</fullName>
    </submittedName>
</protein>
<name>A0A8H3G9X9_9LECA</name>
<comment type="caution">
    <text evidence="2">The sequence shown here is derived from an EMBL/GenBank/DDBJ whole genome shotgun (WGS) entry which is preliminary data.</text>
</comment>
<evidence type="ECO:0000313" key="2">
    <source>
        <dbReference type="EMBL" id="CAF9935676.1"/>
    </source>
</evidence>
<feature type="compositionally biased region" description="Low complexity" evidence="1">
    <location>
        <begin position="38"/>
        <end position="47"/>
    </location>
</feature>